<comment type="caution">
    <text evidence="1">The sequence shown here is derived from an EMBL/GenBank/DDBJ whole genome shotgun (WGS) entry which is preliminary data.</text>
</comment>
<evidence type="ECO:0000313" key="2">
    <source>
        <dbReference type="Proteomes" id="UP000240212"/>
    </source>
</evidence>
<proteinExistence type="predicted"/>
<reference evidence="1 2" key="1">
    <citation type="submission" date="2018-03" db="EMBL/GenBank/DDBJ databases">
        <title>Draft genome sequence of the first documented clinical Siccibacter turicensis isolate in Austria.</title>
        <authorList>
            <person name="Lepuschitz S."/>
            <person name="Pekard-Amenitsch S."/>
            <person name="Haunold R."/>
            <person name="Schill S."/>
            <person name="Mach R."/>
            <person name="Allerberger F."/>
            <person name="Ruppitsch W."/>
            <person name="Forsythe S.J."/>
        </authorList>
    </citation>
    <scope>NUCLEOTIDE SEQUENCE [LARGE SCALE GENOMIC DNA]</scope>
    <source>
        <strain evidence="1 2">6100069499-17</strain>
    </source>
</reference>
<dbReference type="Proteomes" id="UP000240212">
    <property type="component" value="Unassembled WGS sequence"/>
</dbReference>
<dbReference type="AlphaFoldDB" id="A0A2P8VDP2"/>
<dbReference type="EMBL" id="PYEP01000100">
    <property type="protein sequence ID" value="PSN05666.1"/>
    <property type="molecule type" value="Genomic_DNA"/>
</dbReference>
<evidence type="ECO:0008006" key="3">
    <source>
        <dbReference type="Google" id="ProtNLM"/>
    </source>
</evidence>
<keyword evidence="2" id="KW-1185">Reference proteome</keyword>
<gene>
    <name evidence="1" type="ORF">C7G83_20475</name>
</gene>
<accession>A0A2P8VDP2</accession>
<organism evidence="1 2">
    <name type="scientific">Siccibacter turicensis</name>
    <dbReference type="NCBI Taxonomy" id="357233"/>
    <lineage>
        <taxon>Bacteria</taxon>
        <taxon>Pseudomonadati</taxon>
        <taxon>Pseudomonadota</taxon>
        <taxon>Gammaproteobacteria</taxon>
        <taxon>Enterobacterales</taxon>
        <taxon>Enterobacteriaceae</taxon>
        <taxon>Siccibacter</taxon>
    </lineage>
</organism>
<protein>
    <recommendedName>
        <fullName evidence="3">SAM-dependent methyltransferase</fullName>
    </recommendedName>
</protein>
<evidence type="ECO:0000313" key="1">
    <source>
        <dbReference type="EMBL" id="PSN05666.1"/>
    </source>
</evidence>
<name>A0A2P8VDP2_9ENTR</name>
<sequence length="84" mass="9831">MAFSRTHSLLARAGSTSTYKRVWRYWYPLMTRGLGNDEIVFINWAYEEDPPMDLPLEASDEPNRAHETRGKNVCRLLLEKQNSE</sequence>
<feature type="non-terminal residue" evidence="1">
    <location>
        <position position="84"/>
    </location>
</feature>